<evidence type="ECO:0000313" key="1">
    <source>
        <dbReference type="EMBL" id="OAA90386.1"/>
    </source>
</evidence>
<dbReference type="OrthoDB" id="5431388at2"/>
<protein>
    <recommendedName>
        <fullName evidence="3">Molybdopterin-guanine dinucleotide biosynthesis protein B</fullName>
    </recommendedName>
</protein>
<dbReference type="RefSeq" id="WP_063554839.1">
    <property type="nucleotide sequence ID" value="NZ_LITT01000011.1"/>
</dbReference>
<sequence>MEIKKYNVPNMILIGSTARNSGKTTLAVSIINKYKLSRPVVALKVTTIQEKNGKCIRGGEGCGVCSSLKGNFEITKELNSDNNKDTSLLLAAGAENVYWLKALKNNIYEGFNAFIAKIPKNALIVCESNSLQKVVNPGIFIMIKNSKDNQMKKSASEVIDQADITIENNFNNDFEKVIKEIENIIN</sequence>
<proteinExistence type="predicted"/>
<organism evidence="1 2">
    <name type="scientific">Clostridium ljungdahlii</name>
    <dbReference type="NCBI Taxonomy" id="1538"/>
    <lineage>
        <taxon>Bacteria</taxon>
        <taxon>Bacillati</taxon>
        <taxon>Bacillota</taxon>
        <taxon>Clostridia</taxon>
        <taxon>Eubacteriales</taxon>
        <taxon>Clostridiaceae</taxon>
        <taxon>Clostridium</taxon>
    </lineage>
</organism>
<accession>A0A162L939</accession>
<dbReference type="EMBL" id="LITT01000011">
    <property type="protein sequence ID" value="OAA90386.1"/>
    <property type="molecule type" value="Genomic_DNA"/>
</dbReference>
<gene>
    <name evidence="1" type="ORF">WY13_01289</name>
</gene>
<dbReference type="PATRIC" id="fig|1538.10.peg.192"/>
<evidence type="ECO:0008006" key="3">
    <source>
        <dbReference type="Google" id="ProtNLM"/>
    </source>
</evidence>
<evidence type="ECO:0000313" key="2">
    <source>
        <dbReference type="Proteomes" id="UP000077407"/>
    </source>
</evidence>
<dbReference type="Proteomes" id="UP000077407">
    <property type="component" value="Unassembled WGS sequence"/>
</dbReference>
<reference evidence="1 2" key="1">
    <citation type="journal article" date="2015" name="Biotechnol. Bioeng.">
        <title>Genome sequence and phenotypic characterization of Caulobacter segnis.</title>
        <authorList>
            <person name="Patel S."/>
            <person name="Fletcher B."/>
            <person name="Scott D.C."/>
            <person name="Ely B."/>
        </authorList>
    </citation>
    <scope>NUCLEOTIDE SEQUENCE [LARGE SCALE GENOMIC DNA]</scope>
    <source>
        <strain evidence="1 2">ERI-2</strain>
    </source>
</reference>
<dbReference type="AlphaFoldDB" id="A0A162L939"/>
<name>A0A162L939_9CLOT</name>
<comment type="caution">
    <text evidence="1">The sequence shown here is derived from an EMBL/GenBank/DDBJ whole genome shotgun (WGS) entry which is preliminary data.</text>
</comment>